<comment type="caution">
    <text evidence="1">The sequence shown here is derived from an EMBL/GenBank/DDBJ whole genome shotgun (WGS) entry which is preliminary data.</text>
</comment>
<proteinExistence type="predicted"/>
<organism evidence="1">
    <name type="scientific">Salmonella newport</name>
    <dbReference type="NCBI Taxonomy" id="108619"/>
    <lineage>
        <taxon>Bacteria</taxon>
        <taxon>Pseudomonadati</taxon>
        <taxon>Pseudomonadota</taxon>
        <taxon>Gammaproteobacteria</taxon>
        <taxon>Enterobacterales</taxon>
        <taxon>Enterobacteriaceae</taxon>
        <taxon>Salmonella</taxon>
    </lineage>
</organism>
<accession>A0A3V4A638</accession>
<dbReference type="EMBL" id="AAHWTY010000064">
    <property type="protein sequence ID" value="ECB1914417.1"/>
    <property type="molecule type" value="Genomic_DNA"/>
</dbReference>
<evidence type="ECO:0000313" key="1">
    <source>
        <dbReference type="EMBL" id="ECB1914417.1"/>
    </source>
</evidence>
<gene>
    <name evidence="1" type="ORF">EVG73_18850</name>
</gene>
<sequence>MPKIRNAKFNKFLSIKSPISQTISNFNAMMRNLNDCQVDNRHSFLHDLFKPSKLMKDHEKKNALKVFTRPYVAITS</sequence>
<protein>
    <submittedName>
        <fullName evidence="1">Uncharacterized protein</fullName>
    </submittedName>
</protein>
<reference evidence="1" key="1">
    <citation type="submission" date="2019-01" db="EMBL/GenBank/DDBJ databases">
        <authorList>
            <person name="Ashton P.M."/>
            <person name="Dallman T."/>
            <person name="Nair S."/>
            <person name="De Pinna E."/>
            <person name="Peters T."/>
            <person name="Grant K."/>
        </authorList>
    </citation>
    <scope>NUCLEOTIDE SEQUENCE</scope>
    <source>
        <strain evidence="1">500372</strain>
    </source>
</reference>
<dbReference type="AlphaFoldDB" id="A0A3V4A638"/>
<name>A0A3V4A638_SALNE</name>